<dbReference type="InterPro" id="IPR001789">
    <property type="entry name" value="Sig_transdc_resp-reg_receiver"/>
</dbReference>
<dbReference type="EMBL" id="DWUX01000226">
    <property type="protein sequence ID" value="HJD40972.1"/>
    <property type="molecule type" value="Genomic_DNA"/>
</dbReference>
<evidence type="ECO:0000256" key="8">
    <source>
        <dbReference type="ARBA" id="ARBA00023163"/>
    </source>
</evidence>
<dbReference type="PROSITE" id="PS00041">
    <property type="entry name" value="HTH_ARAC_FAMILY_1"/>
    <property type="match status" value="1"/>
</dbReference>
<keyword evidence="4 10" id="KW-0597">Phosphoprotein</keyword>
<dbReference type="SUPFAM" id="SSF46689">
    <property type="entry name" value="Homeodomain-like"/>
    <property type="match status" value="1"/>
</dbReference>
<protein>
    <recommendedName>
        <fullName evidence="2">Stage 0 sporulation protein A homolog</fullName>
    </recommendedName>
</protein>
<proteinExistence type="predicted"/>
<evidence type="ECO:0000256" key="5">
    <source>
        <dbReference type="ARBA" id="ARBA00023012"/>
    </source>
</evidence>
<dbReference type="PROSITE" id="PS50110">
    <property type="entry name" value="RESPONSE_REGULATORY"/>
    <property type="match status" value="1"/>
</dbReference>
<dbReference type="InterPro" id="IPR051552">
    <property type="entry name" value="HptR"/>
</dbReference>
<feature type="modified residue" description="4-aspartylphosphate" evidence="10">
    <location>
        <position position="55"/>
    </location>
</feature>
<dbReference type="InterPro" id="IPR041522">
    <property type="entry name" value="CdaR_GGDEF"/>
</dbReference>
<organism evidence="13 14">
    <name type="scientific">Candidatus Blautia stercoripullorum</name>
    <dbReference type="NCBI Taxonomy" id="2838502"/>
    <lineage>
        <taxon>Bacteria</taxon>
        <taxon>Bacillati</taxon>
        <taxon>Bacillota</taxon>
        <taxon>Clostridia</taxon>
        <taxon>Lachnospirales</taxon>
        <taxon>Lachnospiraceae</taxon>
        <taxon>Blautia</taxon>
    </lineage>
</organism>
<dbReference type="InterPro" id="IPR018060">
    <property type="entry name" value="HTH_AraC"/>
</dbReference>
<dbReference type="GO" id="GO:0043565">
    <property type="term" value="F:sequence-specific DNA binding"/>
    <property type="evidence" value="ECO:0007669"/>
    <property type="project" value="InterPro"/>
</dbReference>
<name>A0A9D2RAQ2_9FIRM</name>
<dbReference type="GO" id="GO:0000160">
    <property type="term" value="P:phosphorelay signal transduction system"/>
    <property type="evidence" value="ECO:0007669"/>
    <property type="project" value="UniProtKB-KW"/>
</dbReference>
<keyword evidence="3" id="KW-0963">Cytoplasm</keyword>
<dbReference type="Pfam" id="PF12833">
    <property type="entry name" value="HTH_18"/>
    <property type="match status" value="1"/>
</dbReference>
<feature type="domain" description="Response regulatory" evidence="12">
    <location>
        <begin position="3"/>
        <end position="120"/>
    </location>
</feature>
<dbReference type="CDD" id="cd17536">
    <property type="entry name" value="REC_YesN-like"/>
    <property type="match status" value="1"/>
</dbReference>
<reference evidence="13" key="1">
    <citation type="journal article" date="2021" name="PeerJ">
        <title>Extensive microbial diversity within the chicken gut microbiome revealed by metagenomics and culture.</title>
        <authorList>
            <person name="Gilroy R."/>
            <person name="Ravi A."/>
            <person name="Getino M."/>
            <person name="Pursley I."/>
            <person name="Horton D.L."/>
            <person name="Alikhan N.F."/>
            <person name="Baker D."/>
            <person name="Gharbi K."/>
            <person name="Hall N."/>
            <person name="Watson M."/>
            <person name="Adriaenssens E.M."/>
            <person name="Foster-Nyarko E."/>
            <person name="Jarju S."/>
            <person name="Secka A."/>
            <person name="Antonio M."/>
            <person name="Oren A."/>
            <person name="Chaudhuri R.R."/>
            <person name="La Ragione R."/>
            <person name="Hildebrand F."/>
            <person name="Pallen M.J."/>
        </authorList>
    </citation>
    <scope>NUCLEOTIDE SEQUENCE</scope>
    <source>
        <strain evidence="13">ChiW19-6364</strain>
    </source>
</reference>
<evidence type="ECO:0000259" key="11">
    <source>
        <dbReference type="PROSITE" id="PS01124"/>
    </source>
</evidence>
<gene>
    <name evidence="13" type="ORF">H9913_13230</name>
</gene>
<dbReference type="GO" id="GO:0003700">
    <property type="term" value="F:DNA-binding transcription factor activity"/>
    <property type="evidence" value="ECO:0007669"/>
    <property type="project" value="InterPro"/>
</dbReference>
<accession>A0A9D2RAQ2</accession>
<dbReference type="Proteomes" id="UP000823850">
    <property type="component" value="Unassembled WGS sequence"/>
</dbReference>
<evidence type="ECO:0000256" key="3">
    <source>
        <dbReference type="ARBA" id="ARBA00022490"/>
    </source>
</evidence>
<dbReference type="Pfam" id="PF17853">
    <property type="entry name" value="GGDEF_2"/>
    <property type="match status" value="1"/>
</dbReference>
<comment type="subcellular location">
    <subcellularLocation>
        <location evidence="1">Cytoplasm</location>
    </subcellularLocation>
</comment>
<evidence type="ECO:0000256" key="9">
    <source>
        <dbReference type="ARBA" id="ARBA00024867"/>
    </source>
</evidence>
<evidence type="ECO:0000313" key="13">
    <source>
        <dbReference type="EMBL" id="HJD40972.1"/>
    </source>
</evidence>
<dbReference type="PROSITE" id="PS01124">
    <property type="entry name" value="HTH_ARAC_FAMILY_2"/>
    <property type="match status" value="1"/>
</dbReference>
<keyword evidence="7" id="KW-0238">DNA-binding</keyword>
<evidence type="ECO:0000259" key="12">
    <source>
        <dbReference type="PROSITE" id="PS50110"/>
    </source>
</evidence>
<keyword evidence="5" id="KW-0902">Two-component regulatory system</keyword>
<dbReference type="Pfam" id="PF00072">
    <property type="entry name" value="Response_reg"/>
    <property type="match status" value="1"/>
</dbReference>
<dbReference type="InterPro" id="IPR011006">
    <property type="entry name" value="CheY-like_superfamily"/>
</dbReference>
<feature type="domain" description="HTH araC/xylS-type" evidence="11">
    <location>
        <begin position="430"/>
        <end position="529"/>
    </location>
</feature>
<reference evidence="13" key="2">
    <citation type="submission" date="2021-04" db="EMBL/GenBank/DDBJ databases">
        <authorList>
            <person name="Gilroy R."/>
        </authorList>
    </citation>
    <scope>NUCLEOTIDE SEQUENCE</scope>
    <source>
        <strain evidence="13">ChiW19-6364</strain>
    </source>
</reference>
<dbReference type="SMART" id="SM00448">
    <property type="entry name" value="REC"/>
    <property type="match status" value="1"/>
</dbReference>
<evidence type="ECO:0000256" key="2">
    <source>
        <dbReference type="ARBA" id="ARBA00018672"/>
    </source>
</evidence>
<dbReference type="AlphaFoldDB" id="A0A9D2RAQ2"/>
<evidence type="ECO:0000313" key="14">
    <source>
        <dbReference type="Proteomes" id="UP000823850"/>
    </source>
</evidence>
<evidence type="ECO:0000256" key="10">
    <source>
        <dbReference type="PROSITE-ProRule" id="PRU00169"/>
    </source>
</evidence>
<dbReference type="SUPFAM" id="SSF52172">
    <property type="entry name" value="CheY-like"/>
    <property type="match status" value="1"/>
</dbReference>
<dbReference type="InterPro" id="IPR009057">
    <property type="entry name" value="Homeodomain-like_sf"/>
</dbReference>
<evidence type="ECO:0000256" key="6">
    <source>
        <dbReference type="ARBA" id="ARBA00023015"/>
    </source>
</evidence>
<dbReference type="PRINTS" id="PR00032">
    <property type="entry name" value="HTHARAC"/>
</dbReference>
<comment type="caution">
    <text evidence="13">The sequence shown here is derived from an EMBL/GenBank/DDBJ whole genome shotgun (WGS) entry which is preliminary data.</text>
</comment>
<evidence type="ECO:0000256" key="1">
    <source>
        <dbReference type="ARBA" id="ARBA00004496"/>
    </source>
</evidence>
<dbReference type="PANTHER" id="PTHR42713:SF3">
    <property type="entry name" value="TRANSCRIPTIONAL REGULATORY PROTEIN HPTR"/>
    <property type="match status" value="1"/>
</dbReference>
<dbReference type="GO" id="GO:0005737">
    <property type="term" value="C:cytoplasm"/>
    <property type="evidence" value="ECO:0007669"/>
    <property type="project" value="UniProtKB-SubCell"/>
</dbReference>
<dbReference type="Gene3D" id="3.40.50.2300">
    <property type="match status" value="1"/>
</dbReference>
<dbReference type="InterPro" id="IPR018062">
    <property type="entry name" value="HTH_AraC-typ_CS"/>
</dbReference>
<dbReference type="SMART" id="SM00342">
    <property type="entry name" value="HTH_ARAC"/>
    <property type="match status" value="1"/>
</dbReference>
<dbReference type="InterPro" id="IPR020449">
    <property type="entry name" value="Tscrpt_reg_AraC-type_HTH"/>
</dbReference>
<sequence length="535" mass="62176">MKKVMIVDDNALAAEGIEKNIRWEELDAQVSIIQYNSRSALEAMKEIPVDLIISDIEMPDLDGISMSKLALSINPQVKIILVSAYDKFEYAKRAIRLGVFDYIEKPLDYGYLTEKIKNAFSQLDKTRKNIELVQASRPLMTEKFFSDLLRYPGEDASSHLGHLLEYLDLDFQYDYYTVLILEPEYTGEEKEKPDFARFQLELLNILDLMKEHFQTFSNVYYLKEFESIIAIIGENSSSDRRFFQAVHNAVSEVTEGYKNYQYSLNMGIGRITESLWELPASYASASHALRYRFFFPHKNVFDARDALGKDFSLFSFMENTEEELIKLICAKDEKAIEKWLTSFFQDLTEKIQDKNLIFIRIYSLLGRILKFLYEMNLDTSDLEQEILEVYKQFDSFKTYEQFVKWITSLCVSAFQKLDSSMESYHHQVYNMALGYIKENFEHSSLCLSDIARHANISPAYLSSLYKKVSGQSISDTIASLRIDSACRYLKETNLSLKEISNKCGYANQYYFSNSFKKKLGISPSAYREQHQQDPS</sequence>
<keyword evidence="8" id="KW-0804">Transcription</keyword>
<comment type="function">
    <text evidence="9">May play the central regulatory role in sporulation. It may be an element of the effector pathway responsible for the activation of sporulation genes in response to nutritional stress. Spo0A may act in concert with spo0H (a sigma factor) to control the expression of some genes that are critical to the sporulation process.</text>
</comment>
<evidence type="ECO:0000256" key="7">
    <source>
        <dbReference type="ARBA" id="ARBA00023125"/>
    </source>
</evidence>
<keyword evidence="6" id="KW-0805">Transcription regulation</keyword>
<dbReference type="PANTHER" id="PTHR42713">
    <property type="entry name" value="HISTIDINE KINASE-RELATED"/>
    <property type="match status" value="1"/>
</dbReference>
<dbReference type="Gene3D" id="1.10.10.60">
    <property type="entry name" value="Homeodomain-like"/>
    <property type="match status" value="2"/>
</dbReference>
<evidence type="ECO:0000256" key="4">
    <source>
        <dbReference type="ARBA" id="ARBA00022553"/>
    </source>
</evidence>